<feature type="region of interest" description="Disordered" evidence="3">
    <location>
        <begin position="757"/>
        <end position="776"/>
    </location>
</feature>
<comment type="caution">
    <text evidence="5">The sequence shown here is derived from an EMBL/GenBank/DDBJ whole genome shotgun (WGS) entry which is preliminary data.</text>
</comment>
<sequence>MAAPTSSDSGAMEVDWRQQEADDEAELQRALDAVMGSGAIGQGGGINIGISEDVNDRGEKADDAEDFEDISDDDLPEEEEATVPSGGDLPGLTDDTGTSHDNDLDDLFGEGPDSPTFEDAEMRDGLEPSSLSAPVANEEADALSHEESIARLREFNFPSSNEAANQDLSIPAPAENQAEFVKVLFPAFEEGAILNWNDLLPPKKAHYIPKVPLKEPKPVHPTKVSLEIAPDQEKSFRTAGPAKSDKRKRAQEAEAKGLVAIIEESSDEGENKEDFEWEAPSRTEKIGRFTWTDLEIICEDWDSKINPKIPKATVQAVVEDPDDEWAREIFGSSAKRRKVQTDDDEGIKFINQPRYAVPSFDDFERAAAIAAKKVVVDLNDPYILWDEQHVKPTAKRARVVGDFKRGGASSIAKTFHSRFNISNDEAYDALKENHQSKVRATLGNLTVEHSLPATRLLHPYYKVKLETPAARSYHRPGFKSKIVGAPVTFSKPGHRKRKDVKGWAVKDIFARSQDLSLSDFYSTATLLEYSEEHPTVLSNFGMGNRIINYYRRKNADDSHRPSNKDFIGDSSILLPEDRSPFANFGSVDPGETVPTLHNAMYRAPIFKHEVKNTDFLVVRTTTGVSGSDWYIRNIDNLFVVGQQFPSVEIPGPHSRKVTNAAKNRMKMIAYRKIRHDPRQVLKIGELTAHIADSTDMQNRQKLKEFIQYEKENKVWKMKAGEQVPDESVVRTMVKPEEVCVIDAMQVGLQHLTDSGYAAKDEDDEDEDGGEGENLEQNLAPWKTSKAFLEASADKAMLQLHGNGDPSGCGLAFSFIKTSMKGGYIGAIQGPSATSADAIARERKANGGHTYNVRKQQAAYNDAIREIWEKQKSNLSDPTEHVENELEQADEDDRFAVNPTPHSMATPAVFDDSASQISRFSNSSRSQGRVMRITRKIKNKFGQVEDVVEIVKDVRVWKEYQKRRNALAAEKLNVYDAKPTGDADLDRHIAVQAKKELARLERNKERRHAREKQRGLNPDSSERDMTAASLSATPAPSIEKPTGTTRKCANCGQMGHIKTNKKYCDDCRSYTPRKK</sequence>
<dbReference type="GO" id="GO:0004402">
    <property type="term" value="F:histone acetyltransferase activity"/>
    <property type="evidence" value="ECO:0007669"/>
    <property type="project" value="InterPro"/>
</dbReference>
<evidence type="ECO:0000313" key="5">
    <source>
        <dbReference type="EMBL" id="RDW75961.1"/>
    </source>
</evidence>
<feature type="compositionally biased region" description="Acidic residues" evidence="3">
    <location>
        <begin position="62"/>
        <end position="81"/>
    </location>
</feature>
<dbReference type="GO" id="GO:0051123">
    <property type="term" value="P:RNA polymerase II preinitiation complex assembly"/>
    <property type="evidence" value="ECO:0007669"/>
    <property type="project" value="TreeGrafter"/>
</dbReference>
<dbReference type="GO" id="GO:0016251">
    <property type="term" value="F:RNA polymerase II general transcription initiation factor activity"/>
    <property type="evidence" value="ECO:0007669"/>
    <property type="project" value="InterPro"/>
</dbReference>
<feature type="region of interest" description="Disordered" evidence="3">
    <location>
        <begin position="1"/>
        <end position="24"/>
    </location>
</feature>
<dbReference type="PANTHER" id="PTHR13900">
    <property type="entry name" value="TRANSCRIPTION INITIATION FACTOR TFIID"/>
    <property type="match status" value="1"/>
</dbReference>
<feature type="domain" description="Transcription initiation factor TFIID subunit 1 histone acetyltransferase" evidence="4">
    <location>
        <begin position="419"/>
        <end position="874"/>
    </location>
</feature>
<accession>A0A3D8RQ77</accession>
<keyword evidence="6" id="KW-1185">Reference proteome</keyword>
<evidence type="ECO:0000259" key="4">
    <source>
        <dbReference type="Pfam" id="PF12157"/>
    </source>
</evidence>
<feature type="compositionally biased region" description="Low complexity" evidence="3">
    <location>
        <begin position="1025"/>
        <end position="1036"/>
    </location>
</feature>
<evidence type="ECO:0000256" key="3">
    <source>
        <dbReference type="SAM" id="MobiDB-lite"/>
    </source>
</evidence>
<evidence type="ECO:0000313" key="6">
    <source>
        <dbReference type="Proteomes" id="UP000256328"/>
    </source>
</evidence>
<dbReference type="PANTHER" id="PTHR13900:SF0">
    <property type="entry name" value="TRANSCRIPTION INITIATION FACTOR TFIID SUBUNIT 1"/>
    <property type="match status" value="1"/>
</dbReference>
<feature type="region of interest" description="Disordered" evidence="3">
    <location>
        <begin position="37"/>
        <end position="144"/>
    </location>
</feature>
<dbReference type="InterPro" id="IPR022591">
    <property type="entry name" value="TAF1_HAT_dom"/>
</dbReference>
<dbReference type="Pfam" id="PF12157">
    <property type="entry name" value="DUF3591"/>
    <property type="match status" value="1"/>
</dbReference>
<dbReference type="InterPro" id="IPR040240">
    <property type="entry name" value="TAF1"/>
</dbReference>
<protein>
    <recommendedName>
        <fullName evidence="4">Transcription initiation factor TFIID subunit 1 histone acetyltransferase domain-containing protein</fullName>
    </recommendedName>
</protein>
<dbReference type="GO" id="GO:0005669">
    <property type="term" value="C:transcription factor TFIID complex"/>
    <property type="evidence" value="ECO:0007669"/>
    <property type="project" value="InterPro"/>
</dbReference>
<proteinExistence type="predicted"/>
<comment type="subcellular location">
    <subcellularLocation>
        <location evidence="1">Nucleus</location>
    </subcellularLocation>
</comment>
<dbReference type="Proteomes" id="UP000256328">
    <property type="component" value="Unassembled WGS sequence"/>
</dbReference>
<organism evidence="5 6">
    <name type="scientific">Coleophoma crateriformis</name>
    <dbReference type="NCBI Taxonomy" id="565419"/>
    <lineage>
        <taxon>Eukaryota</taxon>
        <taxon>Fungi</taxon>
        <taxon>Dikarya</taxon>
        <taxon>Ascomycota</taxon>
        <taxon>Pezizomycotina</taxon>
        <taxon>Leotiomycetes</taxon>
        <taxon>Helotiales</taxon>
        <taxon>Dermateaceae</taxon>
        <taxon>Coleophoma</taxon>
    </lineage>
</organism>
<dbReference type="GO" id="GO:0017025">
    <property type="term" value="F:TBP-class protein binding"/>
    <property type="evidence" value="ECO:0007669"/>
    <property type="project" value="InterPro"/>
</dbReference>
<dbReference type="EMBL" id="PDLN01000009">
    <property type="protein sequence ID" value="RDW75961.1"/>
    <property type="molecule type" value="Genomic_DNA"/>
</dbReference>
<dbReference type="AlphaFoldDB" id="A0A3D8RQ77"/>
<name>A0A3D8RQ77_9HELO</name>
<keyword evidence="2" id="KW-0539">Nucleus</keyword>
<evidence type="ECO:0000256" key="2">
    <source>
        <dbReference type="ARBA" id="ARBA00023242"/>
    </source>
</evidence>
<feature type="compositionally biased region" description="Acidic residues" evidence="3">
    <location>
        <begin position="760"/>
        <end position="773"/>
    </location>
</feature>
<evidence type="ECO:0000256" key="1">
    <source>
        <dbReference type="ARBA" id="ARBA00004123"/>
    </source>
</evidence>
<gene>
    <name evidence="5" type="ORF">BP5796_06782</name>
</gene>
<reference evidence="5 6" key="1">
    <citation type="journal article" date="2018" name="IMA Fungus">
        <title>IMA Genome-F 9: Draft genome sequence of Annulohypoxylon stygium, Aspergillus mulundensis, Berkeleyomyces basicola (syn. Thielaviopsis basicola), Ceratocystis smalleyi, two Cercospora beticola strains, Coleophoma cylindrospora, Fusarium fracticaudum, Phialophora cf. hyalina, and Morchella septimelata.</title>
        <authorList>
            <person name="Wingfield B.D."/>
            <person name="Bills G.F."/>
            <person name="Dong Y."/>
            <person name="Huang W."/>
            <person name="Nel W.J."/>
            <person name="Swalarsk-Parry B.S."/>
            <person name="Vaghefi N."/>
            <person name="Wilken P.M."/>
            <person name="An Z."/>
            <person name="de Beer Z.W."/>
            <person name="De Vos L."/>
            <person name="Chen L."/>
            <person name="Duong T.A."/>
            <person name="Gao Y."/>
            <person name="Hammerbacher A."/>
            <person name="Kikkert J.R."/>
            <person name="Li Y."/>
            <person name="Li H."/>
            <person name="Li K."/>
            <person name="Li Q."/>
            <person name="Liu X."/>
            <person name="Ma X."/>
            <person name="Naidoo K."/>
            <person name="Pethybridge S.J."/>
            <person name="Sun J."/>
            <person name="Steenkamp E.T."/>
            <person name="van der Nest M.A."/>
            <person name="van Wyk S."/>
            <person name="Wingfield M.J."/>
            <person name="Xiong C."/>
            <person name="Yue Q."/>
            <person name="Zhang X."/>
        </authorList>
    </citation>
    <scope>NUCLEOTIDE SEQUENCE [LARGE SCALE GENOMIC DNA]</scope>
    <source>
        <strain evidence="5 6">BP5796</strain>
    </source>
</reference>
<feature type="compositionally biased region" description="Low complexity" evidence="3">
    <location>
        <begin position="84"/>
        <end position="96"/>
    </location>
</feature>
<feature type="compositionally biased region" description="Gly residues" evidence="3">
    <location>
        <begin position="38"/>
        <end position="47"/>
    </location>
</feature>
<dbReference type="OrthoDB" id="5752at2759"/>
<feature type="region of interest" description="Disordered" evidence="3">
    <location>
        <begin position="998"/>
        <end position="1046"/>
    </location>
</feature>